<keyword evidence="4" id="KW-1185">Reference proteome</keyword>
<feature type="compositionally biased region" description="Basic and acidic residues" evidence="2">
    <location>
        <begin position="1"/>
        <end position="14"/>
    </location>
</feature>
<feature type="region of interest" description="Disordered" evidence="2">
    <location>
        <begin position="1"/>
        <end position="29"/>
    </location>
</feature>
<gene>
    <name evidence="3" type="primary">AVEN_37904_1</name>
    <name evidence="3" type="ORF">TNCT_284241</name>
</gene>
<sequence>MQKRLATKERELETLHPVPPSEPSAEPTVSVDEISTKLFDTFEQLLHRKLSKDHLKHMLKTFQLDEHFNGLESNIRSVPQLGKTSRQKVLTHVNHTKYKVKQVIESFFQKLSTLFGSDLPSLCLMERLDFLEQKYLAKNTQLAEEPTKLQEFVRQYLTEIAFSENWQELFSNERKDLDSSRTQLVLAIESPSNYKVTEVVENLPAICGVDADSELKQERDQLKVERDQLKEENDQYQLKTERNQLKDEKGQLRIENGLLKENRDTFWKETEILRNEKDVLKAERDQILKGNDRLKKERNVLKVEGDQWKQRCTELKYELNQEKYRLAEHCNVFAERIGIIS</sequence>
<dbReference type="OrthoDB" id="10255522at2759"/>
<dbReference type="AlphaFoldDB" id="A0A8X6LMF4"/>
<dbReference type="Proteomes" id="UP000887116">
    <property type="component" value="Unassembled WGS sequence"/>
</dbReference>
<evidence type="ECO:0000313" key="3">
    <source>
        <dbReference type="EMBL" id="GFR15175.1"/>
    </source>
</evidence>
<protein>
    <submittedName>
        <fullName evidence="3">Uncharacterized protein</fullName>
    </submittedName>
</protein>
<feature type="coiled-coil region" evidence="1">
    <location>
        <begin position="212"/>
        <end position="311"/>
    </location>
</feature>
<accession>A0A8X6LMF4</accession>
<proteinExistence type="predicted"/>
<reference evidence="3" key="1">
    <citation type="submission" date="2020-07" db="EMBL/GenBank/DDBJ databases">
        <title>Multicomponent nature underlies the extraordinary mechanical properties of spider dragline silk.</title>
        <authorList>
            <person name="Kono N."/>
            <person name="Nakamura H."/>
            <person name="Mori M."/>
            <person name="Yoshida Y."/>
            <person name="Ohtoshi R."/>
            <person name="Malay A.D."/>
            <person name="Moran D.A.P."/>
            <person name="Tomita M."/>
            <person name="Numata K."/>
            <person name="Arakawa K."/>
        </authorList>
    </citation>
    <scope>NUCLEOTIDE SEQUENCE</scope>
</reference>
<name>A0A8X6LMF4_TRICU</name>
<organism evidence="3 4">
    <name type="scientific">Trichonephila clavata</name>
    <name type="common">Joro spider</name>
    <name type="synonym">Nephila clavata</name>
    <dbReference type="NCBI Taxonomy" id="2740835"/>
    <lineage>
        <taxon>Eukaryota</taxon>
        <taxon>Metazoa</taxon>
        <taxon>Ecdysozoa</taxon>
        <taxon>Arthropoda</taxon>
        <taxon>Chelicerata</taxon>
        <taxon>Arachnida</taxon>
        <taxon>Araneae</taxon>
        <taxon>Araneomorphae</taxon>
        <taxon>Entelegynae</taxon>
        <taxon>Araneoidea</taxon>
        <taxon>Nephilidae</taxon>
        <taxon>Trichonephila</taxon>
    </lineage>
</organism>
<keyword evidence="1" id="KW-0175">Coiled coil</keyword>
<evidence type="ECO:0000256" key="2">
    <source>
        <dbReference type="SAM" id="MobiDB-lite"/>
    </source>
</evidence>
<evidence type="ECO:0000256" key="1">
    <source>
        <dbReference type="SAM" id="Coils"/>
    </source>
</evidence>
<evidence type="ECO:0000313" key="4">
    <source>
        <dbReference type="Proteomes" id="UP000887116"/>
    </source>
</evidence>
<comment type="caution">
    <text evidence="3">The sequence shown here is derived from an EMBL/GenBank/DDBJ whole genome shotgun (WGS) entry which is preliminary data.</text>
</comment>
<dbReference type="EMBL" id="BMAO01017364">
    <property type="protein sequence ID" value="GFR15175.1"/>
    <property type="molecule type" value="Genomic_DNA"/>
</dbReference>